<name>A0AAJ6W036_9ACAR</name>
<gene>
    <name evidence="4" type="primary">LOC100899373</name>
</gene>
<sequence length="825" mass="94437">MDFTLVNASELLTRFTYYDYAVFIIPRRSELKDEDIEADIELAKELASSIIYRSVNRSGDPCDDFYEYTCSAGYPATLAKPSHYRRSKAKFFTSYTKMVSHTLEELGKRKLRELAKKVNNSDGDLTQSEVQLAALVNSCRAVGEGDNHEESVEFIRDIFEAAGLDWFEEPKTEGRSGVDSLFYLSVHLGLTTPIVDLSILRNRSKNEEKIVLIESALGYRTPLQDLKKDVLMMRRSSRGSRKKKKKSNTTPEESQGTTTEKSQKTTPENAKKTTPAKSKKTTPAKSKRTKKSKKSQRTTPRKLQTTTPKTQQRTTPRKSKKTTSRKSQRKTERKSRLRDLWLGKSKGIKDKVESFKKCFGEMSEVRKRPILRNDPAYRGVENFLARANDIFDMGWNKSRIVSTGNDIQSVHICLGRLESDKRLNYTGTLRGLKSLGNFDWVSHLQPHFGDWLRVHGKTDVFIDDYETVFATLELGSDKALSRSFKNYLAHWFLASAGKLLPLSYAAMLGRELLSEYDLLNIRTLTHRMVLSYAKIIAAREAWEPRFRLLTMQKLEDTIVHIGYPEEFDSPEKKEYGFDMGPNFLKNVLTVKQNILIDTCRKFSNPSVLYRDTWVHTFEAANARYYRTSNLALIPPTLLCFPFYVGAFPSWFNLAAIGRLISHELAHAFDSKSWTTDNLGNFRQDFHLMAKQQKLAEYYGCMEEKFSLPIPFNTSHKFDGKLSLHENTADQSGFNVIYSAFSEIDNPESLPSLSDTFTPEQSFFLVYAMVSCETMTKKRVASYLDAVHSLKKYRTNVNLQSSNGFSDAFQCPFDSPMHKSEEKCLL</sequence>
<evidence type="ECO:0000313" key="4">
    <source>
        <dbReference type="RefSeq" id="XP_003746667.2"/>
    </source>
</evidence>
<evidence type="ECO:0000313" key="3">
    <source>
        <dbReference type="Proteomes" id="UP000694867"/>
    </source>
</evidence>
<dbReference type="PRINTS" id="PR00786">
    <property type="entry name" value="NEPRILYSIN"/>
</dbReference>
<dbReference type="RefSeq" id="XP_003746667.2">
    <property type="nucleotide sequence ID" value="XM_003746619.2"/>
</dbReference>
<dbReference type="GO" id="GO:0016485">
    <property type="term" value="P:protein processing"/>
    <property type="evidence" value="ECO:0007669"/>
    <property type="project" value="TreeGrafter"/>
</dbReference>
<dbReference type="InterPro" id="IPR000718">
    <property type="entry name" value="Peptidase_M13"/>
</dbReference>
<organism evidence="3 4">
    <name type="scientific">Galendromus occidentalis</name>
    <name type="common">western predatory mite</name>
    <dbReference type="NCBI Taxonomy" id="34638"/>
    <lineage>
        <taxon>Eukaryota</taxon>
        <taxon>Metazoa</taxon>
        <taxon>Ecdysozoa</taxon>
        <taxon>Arthropoda</taxon>
        <taxon>Chelicerata</taxon>
        <taxon>Arachnida</taxon>
        <taxon>Acari</taxon>
        <taxon>Parasitiformes</taxon>
        <taxon>Mesostigmata</taxon>
        <taxon>Gamasina</taxon>
        <taxon>Phytoseioidea</taxon>
        <taxon>Phytoseiidae</taxon>
        <taxon>Typhlodrominae</taxon>
        <taxon>Galendromus</taxon>
    </lineage>
</organism>
<feature type="compositionally biased region" description="Basic residues" evidence="1">
    <location>
        <begin position="277"/>
        <end position="300"/>
    </location>
</feature>
<dbReference type="InterPro" id="IPR024079">
    <property type="entry name" value="MetalloPept_cat_dom_sf"/>
</dbReference>
<dbReference type="PANTHER" id="PTHR11733:SF241">
    <property type="entry name" value="GH26575P-RELATED"/>
    <property type="match status" value="1"/>
</dbReference>
<feature type="region of interest" description="Disordered" evidence="1">
    <location>
        <begin position="228"/>
        <end position="339"/>
    </location>
</feature>
<dbReference type="SUPFAM" id="SSF55486">
    <property type="entry name" value="Metalloproteases ('zincins'), catalytic domain"/>
    <property type="match status" value="2"/>
</dbReference>
<dbReference type="GO" id="GO:0004222">
    <property type="term" value="F:metalloendopeptidase activity"/>
    <property type="evidence" value="ECO:0007669"/>
    <property type="project" value="InterPro"/>
</dbReference>
<proteinExistence type="predicted"/>
<keyword evidence="3" id="KW-1185">Reference proteome</keyword>
<dbReference type="AlphaFoldDB" id="A0AAJ6W036"/>
<evidence type="ECO:0000259" key="2">
    <source>
        <dbReference type="Pfam" id="PF01431"/>
    </source>
</evidence>
<dbReference type="Gene3D" id="3.40.390.10">
    <property type="entry name" value="Collagenase (Catalytic Domain)"/>
    <property type="match status" value="1"/>
</dbReference>
<reference evidence="4" key="1">
    <citation type="submission" date="2025-08" db="UniProtKB">
        <authorList>
            <consortium name="RefSeq"/>
        </authorList>
    </citation>
    <scope>IDENTIFICATION</scope>
</reference>
<feature type="compositionally biased region" description="Polar residues" evidence="1">
    <location>
        <begin position="248"/>
        <end position="268"/>
    </location>
</feature>
<accession>A0AAJ6W036</accession>
<dbReference type="GO" id="GO:0005886">
    <property type="term" value="C:plasma membrane"/>
    <property type="evidence" value="ECO:0007669"/>
    <property type="project" value="TreeGrafter"/>
</dbReference>
<feature type="compositionally biased region" description="Basic residues" evidence="1">
    <location>
        <begin position="235"/>
        <end position="247"/>
    </location>
</feature>
<dbReference type="KEGG" id="goe:100899373"/>
<feature type="domain" description="Peptidase M13 C-terminal" evidence="2">
    <location>
        <begin position="621"/>
        <end position="822"/>
    </location>
</feature>
<dbReference type="PANTHER" id="PTHR11733">
    <property type="entry name" value="ZINC METALLOPROTEASE FAMILY M13 NEPRILYSIN-RELATED"/>
    <property type="match status" value="1"/>
</dbReference>
<feature type="compositionally biased region" description="Low complexity" evidence="1">
    <location>
        <begin position="301"/>
        <end position="314"/>
    </location>
</feature>
<dbReference type="GeneID" id="100899373"/>
<protein>
    <submittedName>
        <fullName evidence="4">Uncharacterized protein LOC100899373</fullName>
    </submittedName>
</protein>
<dbReference type="Pfam" id="PF01431">
    <property type="entry name" value="Peptidase_M13"/>
    <property type="match status" value="1"/>
</dbReference>
<evidence type="ECO:0000256" key="1">
    <source>
        <dbReference type="SAM" id="MobiDB-lite"/>
    </source>
</evidence>
<dbReference type="PROSITE" id="PS51885">
    <property type="entry name" value="NEPRILYSIN"/>
    <property type="match status" value="1"/>
</dbReference>
<feature type="compositionally biased region" description="Basic residues" evidence="1">
    <location>
        <begin position="315"/>
        <end position="336"/>
    </location>
</feature>
<dbReference type="InterPro" id="IPR018497">
    <property type="entry name" value="Peptidase_M13_C"/>
</dbReference>
<dbReference type="Proteomes" id="UP000694867">
    <property type="component" value="Unplaced"/>
</dbReference>